<dbReference type="SUPFAM" id="SSF56601">
    <property type="entry name" value="beta-lactamase/transpeptidase-like"/>
    <property type="match status" value="1"/>
</dbReference>
<name>A0A090EJ80_MESPL</name>
<protein>
    <submittedName>
        <fullName evidence="3">6-aminohexanoate-dimer hydrolase</fullName>
        <ecNumber evidence="3">3.5.1.46</ecNumber>
    </submittedName>
</protein>
<dbReference type="PANTHER" id="PTHR43283">
    <property type="entry name" value="BETA-LACTAMASE-RELATED"/>
    <property type="match status" value="1"/>
</dbReference>
<feature type="region of interest" description="Disordered" evidence="1">
    <location>
        <begin position="1"/>
        <end position="24"/>
    </location>
</feature>
<accession>A0A090EJ80</accession>
<dbReference type="STRING" id="69974.MPLDJ20_60409"/>
<evidence type="ECO:0000256" key="1">
    <source>
        <dbReference type="SAM" id="MobiDB-lite"/>
    </source>
</evidence>
<evidence type="ECO:0000313" key="3">
    <source>
        <dbReference type="EMBL" id="CDX28359.1"/>
    </source>
</evidence>
<evidence type="ECO:0000259" key="2">
    <source>
        <dbReference type="Pfam" id="PF00144"/>
    </source>
</evidence>
<reference evidence="4" key="1">
    <citation type="submission" date="2014-08" db="EMBL/GenBank/DDBJ databases">
        <authorList>
            <person name="Moulin L."/>
        </authorList>
    </citation>
    <scope>NUCLEOTIDE SEQUENCE [LARGE SCALE GENOMIC DNA]</scope>
</reference>
<dbReference type="GO" id="GO:0019875">
    <property type="term" value="F:6-aminohexanoate-dimer hydrolase activity"/>
    <property type="evidence" value="ECO:0007669"/>
    <property type="project" value="UniProtKB-EC"/>
</dbReference>
<dbReference type="EC" id="3.5.1.46" evidence="3"/>
<organism evidence="3 4">
    <name type="scientific">Mesorhizobium plurifarium</name>
    <dbReference type="NCBI Taxonomy" id="69974"/>
    <lineage>
        <taxon>Bacteria</taxon>
        <taxon>Pseudomonadati</taxon>
        <taxon>Pseudomonadota</taxon>
        <taxon>Alphaproteobacteria</taxon>
        <taxon>Hyphomicrobiales</taxon>
        <taxon>Phyllobacteriaceae</taxon>
        <taxon>Mesorhizobium</taxon>
    </lineage>
</organism>
<dbReference type="Proteomes" id="UP000045285">
    <property type="component" value="Unassembled WGS sequence"/>
</dbReference>
<keyword evidence="4" id="KW-1185">Reference proteome</keyword>
<dbReference type="EMBL" id="CCMZ01000075">
    <property type="protein sequence ID" value="CDX28359.1"/>
    <property type="molecule type" value="Genomic_DNA"/>
</dbReference>
<gene>
    <name evidence="3" type="ORF">MPL3356_80227</name>
</gene>
<proteinExistence type="predicted"/>
<dbReference type="Pfam" id="PF00144">
    <property type="entry name" value="Beta-lactamase"/>
    <property type="match status" value="1"/>
</dbReference>
<dbReference type="PANTHER" id="PTHR43283:SF7">
    <property type="entry name" value="BETA-LACTAMASE-RELATED DOMAIN-CONTAINING PROTEIN"/>
    <property type="match status" value="1"/>
</dbReference>
<feature type="domain" description="Beta-lactamase-related" evidence="2">
    <location>
        <begin position="94"/>
        <end position="376"/>
    </location>
</feature>
<evidence type="ECO:0000313" key="4">
    <source>
        <dbReference type="Proteomes" id="UP000045285"/>
    </source>
</evidence>
<dbReference type="Gene3D" id="3.40.710.10">
    <property type="entry name" value="DD-peptidase/beta-lactamase superfamily"/>
    <property type="match status" value="1"/>
</dbReference>
<dbReference type="InterPro" id="IPR012338">
    <property type="entry name" value="Beta-lactam/transpept-like"/>
</dbReference>
<dbReference type="InterPro" id="IPR050789">
    <property type="entry name" value="Diverse_Enzym_Activities"/>
</dbReference>
<dbReference type="AlphaFoldDB" id="A0A090EJ80"/>
<sequence length="398" mass="44348">MSSYRNSDPRPPIMQGSPPKLVPPKLDWDRPPWNRWAFQHIREFLPTIEVWRGNGHRRRLERAEVALDDLPVVDSKGAPTTLAGLLDETYADGFLVLKDGKVAYERYFNGMDERTLHLSQSMAKSVTGSVCGILAGRGLIDPGRLVTDYLPELGDTGWAGATVQQVLDMTTGVRFSEEYTDRYSEIGQVDVATGWKPIPPGSDPDFQWPSHLFELILRLKDQVRPHGEAFEYRSIETDVLAFIMERVTGKRLAQLVSEELWQKLGADESACFTVDGAGYALADGGFNATLRDYGRFGQLILDNGGGVIPADWIEATRSGKHGPNFSPSLPDGSYRNQFWIEDSRSRSLMCRGVFGQLIHMSWEHRMVVVKLSTYPDFLNAAYSVATQKAVHAIAAALA</sequence>
<dbReference type="InterPro" id="IPR001466">
    <property type="entry name" value="Beta-lactam-related"/>
</dbReference>
<keyword evidence="3" id="KW-0378">Hydrolase</keyword>